<evidence type="ECO:0000313" key="1">
    <source>
        <dbReference type="EMBL" id="GGV87079.1"/>
    </source>
</evidence>
<reference evidence="2" key="1">
    <citation type="journal article" date="2019" name="Int. J. Syst. Evol. Microbiol.">
        <title>The Global Catalogue of Microorganisms (GCM) 10K type strain sequencing project: providing services to taxonomists for standard genome sequencing and annotation.</title>
        <authorList>
            <consortium name="The Broad Institute Genomics Platform"/>
            <consortium name="The Broad Institute Genome Sequencing Center for Infectious Disease"/>
            <person name="Wu L."/>
            <person name="Ma J."/>
        </authorList>
    </citation>
    <scope>NUCLEOTIDE SEQUENCE [LARGE SCALE GENOMIC DNA]</scope>
    <source>
        <strain evidence="2">JCM 4376</strain>
    </source>
</reference>
<comment type="caution">
    <text evidence="1">The sequence shown here is derived from an EMBL/GenBank/DDBJ whole genome shotgun (WGS) entry which is preliminary data.</text>
</comment>
<gene>
    <name evidence="1" type="ORF">GCM10015535_36110</name>
</gene>
<name>A0ABQ2VZS1_9ACTN</name>
<dbReference type="Proteomes" id="UP000660675">
    <property type="component" value="Unassembled WGS sequence"/>
</dbReference>
<protein>
    <submittedName>
        <fullName evidence="1">Uncharacterized protein</fullName>
    </submittedName>
</protein>
<dbReference type="EMBL" id="BMTF01000011">
    <property type="protein sequence ID" value="GGV87079.1"/>
    <property type="molecule type" value="Genomic_DNA"/>
</dbReference>
<sequence length="72" mass="7267">MSTPPGAYIPDAGAIDSVAETATGPDVETNVDNFTHGYQTGRGIGQSLFSDGNISYGKSEGASLAEAIGAFL</sequence>
<accession>A0ABQ2VZS1</accession>
<keyword evidence="2" id="KW-1185">Reference proteome</keyword>
<organism evidence="1 2">
    <name type="scientific">Streptomyces gelaticus</name>
    <dbReference type="NCBI Taxonomy" id="285446"/>
    <lineage>
        <taxon>Bacteria</taxon>
        <taxon>Bacillati</taxon>
        <taxon>Actinomycetota</taxon>
        <taxon>Actinomycetes</taxon>
        <taxon>Kitasatosporales</taxon>
        <taxon>Streptomycetaceae</taxon>
        <taxon>Streptomyces</taxon>
    </lineage>
</organism>
<proteinExistence type="predicted"/>
<evidence type="ECO:0000313" key="2">
    <source>
        <dbReference type="Proteomes" id="UP000660675"/>
    </source>
</evidence>